<keyword evidence="1" id="KW-0853">WD repeat</keyword>
<dbReference type="Pfam" id="PF21031">
    <property type="entry name" value="WDR54"/>
    <property type="match status" value="1"/>
</dbReference>
<dbReference type="EMBL" id="HBIR01009131">
    <property type="protein sequence ID" value="CAE0532090.1"/>
    <property type="molecule type" value="Transcribed_RNA"/>
</dbReference>
<dbReference type="SMART" id="SM00320">
    <property type="entry name" value="WD40"/>
    <property type="match status" value="1"/>
</dbReference>
<feature type="domain" description="WD repeat-containing protein 54 beta-propeller" evidence="2">
    <location>
        <begin position="57"/>
        <end position="315"/>
    </location>
</feature>
<dbReference type="InterPro" id="IPR015943">
    <property type="entry name" value="WD40/YVTN_repeat-like_dom_sf"/>
</dbReference>
<reference evidence="3" key="1">
    <citation type="submission" date="2021-01" db="EMBL/GenBank/DDBJ databases">
        <authorList>
            <person name="Corre E."/>
            <person name="Pelletier E."/>
            <person name="Niang G."/>
            <person name="Scheremetjew M."/>
            <person name="Finn R."/>
            <person name="Kale V."/>
            <person name="Holt S."/>
            <person name="Cochrane G."/>
            <person name="Meng A."/>
            <person name="Brown T."/>
            <person name="Cohen L."/>
        </authorList>
    </citation>
    <scope>NUCLEOTIDE SEQUENCE</scope>
    <source>
        <strain evidence="3">379</strain>
    </source>
</reference>
<evidence type="ECO:0000256" key="1">
    <source>
        <dbReference type="PROSITE-ProRule" id="PRU00221"/>
    </source>
</evidence>
<dbReference type="InterPro" id="IPR049546">
    <property type="entry name" value="WDR54_beta_prop"/>
</dbReference>
<protein>
    <recommendedName>
        <fullName evidence="2">WD repeat-containing protein 54 beta-propeller domain-containing protein</fullName>
    </recommendedName>
</protein>
<organism evidence="3">
    <name type="scientific">Emiliania huxleyi</name>
    <name type="common">Coccolithophore</name>
    <name type="synonym">Pontosphaera huxleyi</name>
    <dbReference type="NCBI Taxonomy" id="2903"/>
    <lineage>
        <taxon>Eukaryota</taxon>
        <taxon>Haptista</taxon>
        <taxon>Haptophyta</taxon>
        <taxon>Prymnesiophyceae</taxon>
        <taxon>Isochrysidales</taxon>
        <taxon>Noelaerhabdaceae</taxon>
        <taxon>Emiliania</taxon>
    </lineage>
</organism>
<dbReference type="SUPFAM" id="SSF50998">
    <property type="entry name" value="Quinoprotein alcohol dehydrogenase-like"/>
    <property type="match status" value="1"/>
</dbReference>
<evidence type="ECO:0000259" key="2">
    <source>
        <dbReference type="Pfam" id="PF21031"/>
    </source>
</evidence>
<dbReference type="InterPro" id="IPR001680">
    <property type="entry name" value="WD40_rpt"/>
</dbReference>
<dbReference type="PROSITE" id="PS50294">
    <property type="entry name" value="WD_REPEATS_REGION"/>
    <property type="match status" value="1"/>
</dbReference>
<dbReference type="Gene3D" id="2.130.10.10">
    <property type="entry name" value="YVTN repeat-like/Quinoprotein amine dehydrogenase"/>
    <property type="match status" value="1"/>
</dbReference>
<proteinExistence type="predicted"/>
<gene>
    <name evidence="3" type="ORF">EHUX00137_LOCUS6316</name>
</gene>
<dbReference type="AlphaFoldDB" id="A0A7S3RQQ7"/>
<feature type="repeat" description="WD" evidence="1">
    <location>
        <begin position="243"/>
        <end position="284"/>
    </location>
</feature>
<accession>A0A7S3RQQ7</accession>
<evidence type="ECO:0000313" key="3">
    <source>
        <dbReference type="EMBL" id="CAE0532090.1"/>
    </source>
</evidence>
<dbReference type="PROSITE" id="PS50082">
    <property type="entry name" value="WD_REPEATS_2"/>
    <property type="match status" value="1"/>
</dbReference>
<sequence>MPAQHKVNACVPASLCYNNLSSNGRHFAFAHATEAALCAADGSGKPTLLKDRANSAVTHVRFIKLAGGVELLVVLSGRSAIFFSADGARELHTLHMAEGRPAASFFRGVATVKAGGSSYLYVGSSGSGDLHCCAADPATSKLCNLALATALENVCTGPISDMDGSVEGILAIAAGTDKPDGSSEIILAEIGTDGAPLATMRLTAEAPELCTSLRIRGRTMLAAYSTGRVRVFDVDAKRCVAVVAAHARWINALEVHPGRGIFACASEDGYVSVWDLEPGRRVKHRAHLAAANHVLTGVAFVGNSVAATAYDVSSLLTWSLGSAE</sequence>
<dbReference type="InterPro" id="IPR011047">
    <property type="entry name" value="Quinoprotein_ADH-like_sf"/>
</dbReference>
<name>A0A7S3RQQ7_EMIHU</name>